<dbReference type="PRINTS" id="PR00344">
    <property type="entry name" value="BCTRLSENSOR"/>
</dbReference>
<dbReference type="Gene3D" id="3.30.450.20">
    <property type="entry name" value="PAS domain"/>
    <property type="match status" value="1"/>
</dbReference>
<feature type="domain" description="PAC" evidence="10">
    <location>
        <begin position="262"/>
        <end position="316"/>
    </location>
</feature>
<dbReference type="InterPro" id="IPR036097">
    <property type="entry name" value="HisK_dim/P_sf"/>
</dbReference>
<dbReference type="SUPFAM" id="SSF55781">
    <property type="entry name" value="GAF domain-like"/>
    <property type="match status" value="1"/>
</dbReference>
<keyword evidence="11" id="KW-0067">ATP-binding</keyword>
<dbReference type="SMART" id="SM00065">
    <property type="entry name" value="GAF"/>
    <property type="match status" value="1"/>
</dbReference>
<evidence type="ECO:0000256" key="2">
    <source>
        <dbReference type="ARBA" id="ARBA00004236"/>
    </source>
</evidence>
<dbReference type="CDD" id="cd00082">
    <property type="entry name" value="HisKA"/>
    <property type="match status" value="1"/>
</dbReference>
<dbReference type="Pfam" id="PF02518">
    <property type="entry name" value="HATPase_c"/>
    <property type="match status" value="1"/>
</dbReference>
<evidence type="ECO:0000256" key="5">
    <source>
        <dbReference type="ARBA" id="ARBA00022679"/>
    </source>
</evidence>
<dbReference type="Gene3D" id="3.30.565.10">
    <property type="entry name" value="Histidine kinase-like ATPase, C-terminal domain"/>
    <property type="match status" value="1"/>
</dbReference>
<dbReference type="Pfam" id="PF08448">
    <property type="entry name" value="PAS_4"/>
    <property type="match status" value="1"/>
</dbReference>
<comment type="subcellular location">
    <subcellularLocation>
        <location evidence="2">Cell membrane</location>
    </subcellularLocation>
</comment>
<dbReference type="RefSeq" id="WP_345393264.1">
    <property type="nucleotide sequence ID" value="NZ_BAABHG010000005.1"/>
</dbReference>
<evidence type="ECO:0000256" key="1">
    <source>
        <dbReference type="ARBA" id="ARBA00000085"/>
    </source>
</evidence>
<dbReference type="Proteomes" id="UP001597419">
    <property type="component" value="Unassembled WGS sequence"/>
</dbReference>
<dbReference type="SMART" id="SM00091">
    <property type="entry name" value="PAS"/>
    <property type="match status" value="1"/>
</dbReference>
<keyword evidence="4" id="KW-0597">Phosphoprotein</keyword>
<name>A0ABW5GPK7_9PSEU</name>
<dbReference type="EMBL" id="JBHUKU010000020">
    <property type="protein sequence ID" value="MFD2462807.1"/>
    <property type="molecule type" value="Genomic_DNA"/>
</dbReference>
<dbReference type="Gene3D" id="3.30.450.40">
    <property type="match status" value="1"/>
</dbReference>
<sequence>MIPDPSPIGSAFGHADSLLLLERQRRVLDLLASGAELGDVLGAVTEALNELLPYSRCSILLLDPVRATLHHGAASGLPAHYVEAIEGMSIGPEAGSCGSSAHHGVQVIVEDIAADRRWDDFRAPAELAGLRSCWSQPILGRDGGVLGTFAVYHTEPHLPPEREVRLVEQFTHFASVAIEHARLFGALAESEERFRRAFEENAVGRALVGLDRRFTRVNRALRLMLGLSEVDLLGVELGAVLRPDLVERTADILTDLVDGDADNVQFETVCVGSDGAEIVTAANASVVRRADGEKMYLSLNLLDITQRRAADRERRARREAEVARHAAEAASQAKSEFLTSLSHELRTPMQAITGFAELLRRLDLPADRRQSALHHITEASDHILALVDDVLDIARIEAGALEVRPEPLELRQLVGEVVALLEPLSHQRITLHQDGPQCRLTADRRRLRQVLINLVTNAIRHNVPDGWVRVETAVNGTTALVRVTDSGPGIGAELLARLFVPFQRLDAEARGVPGVGLGLVLARGLTEAMGGTLRLTSTPGTGTSVEVSLPTG</sequence>
<evidence type="ECO:0000313" key="11">
    <source>
        <dbReference type="EMBL" id="MFD2462807.1"/>
    </source>
</evidence>
<dbReference type="SUPFAM" id="SSF55785">
    <property type="entry name" value="PYP-like sensor domain (PAS domain)"/>
    <property type="match status" value="1"/>
</dbReference>
<dbReference type="Pfam" id="PF00512">
    <property type="entry name" value="HisKA"/>
    <property type="match status" value="1"/>
</dbReference>
<evidence type="ECO:0000256" key="6">
    <source>
        <dbReference type="ARBA" id="ARBA00022777"/>
    </source>
</evidence>
<dbReference type="InterPro" id="IPR036890">
    <property type="entry name" value="HATPase_C_sf"/>
</dbReference>
<comment type="catalytic activity">
    <reaction evidence="1">
        <text>ATP + protein L-histidine = ADP + protein N-phospho-L-histidine.</text>
        <dbReference type="EC" id="2.7.13.3"/>
    </reaction>
</comment>
<dbReference type="NCBIfam" id="TIGR00229">
    <property type="entry name" value="sensory_box"/>
    <property type="match status" value="1"/>
</dbReference>
<dbReference type="InterPro" id="IPR035965">
    <property type="entry name" value="PAS-like_dom_sf"/>
</dbReference>
<feature type="domain" description="Histidine kinase" evidence="8">
    <location>
        <begin position="340"/>
        <end position="552"/>
    </location>
</feature>
<protein>
    <recommendedName>
        <fullName evidence="3">histidine kinase</fullName>
        <ecNumber evidence="3">2.7.13.3</ecNumber>
    </recommendedName>
</protein>
<keyword evidence="7" id="KW-0902">Two-component regulatory system</keyword>
<dbReference type="GO" id="GO:0005524">
    <property type="term" value="F:ATP binding"/>
    <property type="evidence" value="ECO:0007669"/>
    <property type="project" value="UniProtKB-KW"/>
</dbReference>
<keyword evidence="6" id="KW-0418">Kinase</keyword>
<organism evidence="11 12">
    <name type="scientific">Amycolatopsis samaneae</name>
    <dbReference type="NCBI Taxonomy" id="664691"/>
    <lineage>
        <taxon>Bacteria</taxon>
        <taxon>Bacillati</taxon>
        <taxon>Actinomycetota</taxon>
        <taxon>Actinomycetes</taxon>
        <taxon>Pseudonocardiales</taxon>
        <taxon>Pseudonocardiaceae</taxon>
        <taxon>Amycolatopsis</taxon>
    </lineage>
</organism>
<dbReference type="PROSITE" id="PS50113">
    <property type="entry name" value="PAC"/>
    <property type="match status" value="1"/>
</dbReference>
<accession>A0ABW5GPK7</accession>
<evidence type="ECO:0000256" key="7">
    <source>
        <dbReference type="ARBA" id="ARBA00023012"/>
    </source>
</evidence>
<dbReference type="PROSITE" id="PS50112">
    <property type="entry name" value="PAS"/>
    <property type="match status" value="1"/>
</dbReference>
<dbReference type="SUPFAM" id="SSF55874">
    <property type="entry name" value="ATPase domain of HSP90 chaperone/DNA topoisomerase II/histidine kinase"/>
    <property type="match status" value="1"/>
</dbReference>
<dbReference type="InterPro" id="IPR000014">
    <property type="entry name" value="PAS"/>
</dbReference>
<dbReference type="InterPro" id="IPR003661">
    <property type="entry name" value="HisK_dim/P_dom"/>
</dbReference>
<evidence type="ECO:0000256" key="4">
    <source>
        <dbReference type="ARBA" id="ARBA00022553"/>
    </source>
</evidence>
<dbReference type="InterPro" id="IPR013656">
    <property type="entry name" value="PAS_4"/>
</dbReference>
<dbReference type="InterPro" id="IPR003594">
    <property type="entry name" value="HATPase_dom"/>
</dbReference>
<proteinExistence type="predicted"/>
<dbReference type="InterPro" id="IPR005467">
    <property type="entry name" value="His_kinase_dom"/>
</dbReference>
<dbReference type="PROSITE" id="PS50109">
    <property type="entry name" value="HIS_KIN"/>
    <property type="match status" value="1"/>
</dbReference>
<dbReference type="SMART" id="SM00387">
    <property type="entry name" value="HATPase_c"/>
    <property type="match status" value="1"/>
</dbReference>
<dbReference type="PANTHER" id="PTHR43047">
    <property type="entry name" value="TWO-COMPONENT HISTIDINE PROTEIN KINASE"/>
    <property type="match status" value="1"/>
</dbReference>
<dbReference type="InterPro" id="IPR003018">
    <property type="entry name" value="GAF"/>
</dbReference>
<evidence type="ECO:0000259" key="10">
    <source>
        <dbReference type="PROSITE" id="PS50113"/>
    </source>
</evidence>
<dbReference type="InterPro" id="IPR000700">
    <property type="entry name" value="PAS-assoc_C"/>
</dbReference>
<dbReference type="InterPro" id="IPR004358">
    <property type="entry name" value="Sig_transdc_His_kin-like_C"/>
</dbReference>
<dbReference type="InterPro" id="IPR029016">
    <property type="entry name" value="GAF-like_dom_sf"/>
</dbReference>
<dbReference type="SUPFAM" id="SSF47384">
    <property type="entry name" value="Homodimeric domain of signal transducing histidine kinase"/>
    <property type="match status" value="1"/>
</dbReference>
<feature type="domain" description="PAS" evidence="9">
    <location>
        <begin position="190"/>
        <end position="260"/>
    </location>
</feature>
<dbReference type="CDD" id="cd00130">
    <property type="entry name" value="PAS"/>
    <property type="match status" value="1"/>
</dbReference>
<dbReference type="Gene3D" id="1.10.287.130">
    <property type="match status" value="1"/>
</dbReference>
<dbReference type="SMART" id="SM00388">
    <property type="entry name" value="HisKA"/>
    <property type="match status" value="1"/>
</dbReference>
<keyword evidence="5" id="KW-0808">Transferase</keyword>
<gene>
    <name evidence="11" type="ORF">ACFSYJ_29640</name>
</gene>
<keyword evidence="11" id="KW-0547">Nucleotide-binding</keyword>
<evidence type="ECO:0000256" key="3">
    <source>
        <dbReference type="ARBA" id="ARBA00012438"/>
    </source>
</evidence>
<dbReference type="CDD" id="cd00075">
    <property type="entry name" value="HATPase"/>
    <property type="match status" value="1"/>
</dbReference>
<comment type="caution">
    <text evidence="11">The sequence shown here is derived from an EMBL/GenBank/DDBJ whole genome shotgun (WGS) entry which is preliminary data.</text>
</comment>
<dbReference type="PANTHER" id="PTHR43047:SF72">
    <property type="entry name" value="OSMOSENSING HISTIDINE PROTEIN KINASE SLN1"/>
    <property type="match status" value="1"/>
</dbReference>
<keyword evidence="12" id="KW-1185">Reference proteome</keyword>
<reference evidence="12" key="1">
    <citation type="journal article" date="2019" name="Int. J. Syst. Evol. Microbiol.">
        <title>The Global Catalogue of Microorganisms (GCM) 10K type strain sequencing project: providing services to taxonomists for standard genome sequencing and annotation.</title>
        <authorList>
            <consortium name="The Broad Institute Genomics Platform"/>
            <consortium name="The Broad Institute Genome Sequencing Center for Infectious Disease"/>
            <person name="Wu L."/>
            <person name="Ma J."/>
        </authorList>
    </citation>
    <scope>NUCLEOTIDE SEQUENCE [LARGE SCALE GENOMIC DNA]</scope>
    <source>
        <strain evidence="12">CGMCC 4.7643</strain>
    </source>
</reference>
<evidence type="ECO:0000259" key="9">
    <source>
        <dbReference type="PROSITE" id="PS50112"/>
    </source>
</evidence>
<dbReference type="EC" id="2.7.13.3" evidence="3"/>
<dbReference type="Pfam" id="PF13185">
    <property type="entry name" value="GAF_2"/>
    <property type="match status" value="1"/>
</dbReference>
<evidence type="ECO:0000313" key="12">
    <source>
        <dbReference type="Proteomes" id="UP001597419"/>
    </source>
</evidence>
<evidence type="ECO:0000259" key="8">
    <source>
        <dbReference type="PROSITE" id="PS50109"/>
    </source>
</evidence>